<evidence type="ECO:0000256" key="1">
    <source>
        <dbReference type="ARBA" id="ARBA00009199"/>
    </source>
</evidence>
<sequence length="503" mass="53800">MVDIEELTIAQAHSGFRRGDFTAKELTAAFLARIDKFDHAGPKINAMMALSTTALQEAAQLDDHLNKTGQLKGSLHGIPIVVKDQADTKGIVTTYGSAAAKNNIPTQDAFVVTKLKQAGAVIIGKTTMAEWACAWYSANGATDYTFTKNPYNLDHDVGASSGGSAAAVAANFAILAVAEDTGGSIRVPSSFCNIVGLRPTPGLISRAGFCPLLKLHDTPGPMARTVTDCALMLDSMVGFDPRDEYTEYAATAAAIGLPKGGSYSTFLEDGPEKLNSAKFGVVRQLFGSERNPDYQAVCSVTASAMDKLQRHGTTFVDVHIDNLNHYLSYTQTYMIKGRTDINSFLATKPNLPSDIADIVPSNQVRPWLDLLSLTAHGPQDPTSDATYVDRILTREAFKRKVCSIIASQGLDALIFPDAKIPPPRAEDATSGKFPTESFPVNTFFASQACLPAISVPAGFTQEGLPVGLELVGLEHQEQHLLELARGIEVVIGGRKAPEVAVWV</sequence>
<dbReference type="EMBL" id="JAUJFL010000001">
    <property type="protein sequence ID" value="KAK2613235.1"/>
    <property type="molecule type" value="Genomic_DNA"/>
</dbReference>
<feature type="domain" description="Amidase" evidence="2">
    <location>
        <begin position="25"/>
        <end position="481"/>
    </location>
</feature>
<organism evidence="3 4">
    <name type="scientific">Phomopsis amygdali</name>
    <name type="common">Fusicoccum amygdali</name>
    <dbReference type="NCBI Taxonomy" id="1214568"/>
    <lineage>
        <taxon>Eukaryota</taxon>
        <taxon>Fungi</taxon>
        <taxon>Dikarya</taxon>
        <taxon>Ascomycota</taxon>
        <taxon>Pezizomycotina</taxon>
        <taxon>Sordariomycetes</taxon>
        <taxon>Sordariomycetidae</taxon>
        <taxon>Diaporthales</taxon>
        <taxon>Diaporthaceae</taxon>
        <taxon>Diaporthe</taxon>
    </lineage>
</organism>
<dbReference type="PANTHER" id="PTHR42678:SF34">
    <property type="entry name" value="OS04G0183300 PROTEIN"/>
    <property type="match status" value="1"/>
</dbReference>
<comment type="similarity">
    <text evidence="1">Belongs to the amidase family.</text>
</comment>
<gene>
    <name evidence="3" type="ORF">N8I77_000159</name>
</gene>
<protein>
    <recommendedName>
        <fullName evidence="2">Amidase domain-containing protein</fullName>
    </recommendedName>
</protein>
<dbReference type="AlphaFoldDB" id="A0AAD9SQB5"/>
<accession>A0AAD9SQB5</accession>
<dbReference type="InterPro" id="IPR023631">
    <property type="entry name" value="Amidase_dom"/>
</dbReference>
<dbReference type="PANTHER" id="PTHR42678">
    <property type="entry name" value="AMIDASE"/>
    <property type="match status" value="1"/>
</dbReference>
<evidence type="ECO:0000313" key="3">
    <source>
        <dbReference type="EMBL" id="KAK2613235.1"/>
    </source>
</evidence>
<proteinExistence type="inferred from homology"/>
<keyword evidence="4" id="KW-1185">Reference proteome</keyword>
<dbReference type="Proteomes" id="UP001265746">
    <property type="component" value="Unassembled WGS sequence"/>
</dbReference>
<evidence type="ECO:0000259" key="2">
    <source>
        <dbReference type="Pfam" id="PF01425"/>
    </source>
</evidence>
<dbReference type="InterPro" id="IPR020556">
    <property type="entry name" value="Amidase_CS"/>
</dbReference>
<evidence type="ECO:0000313" key="4">
    <source>
        <dbReference type="Proteomes" id="UP001265746"/>
    </source>
</evidence>
<dbReference type="InterPro" id="IPR036928">
    <property type="entry name" value="AS_sf"/>
</dbReference>
<name>A0AAD9SQB5_PHOAM</name>
<dbReference type="Gene3D" id="3.90.1300.10">
    <property type="entry name" value="Amidase signature (AS) domain"/>
    <property type="match status" value="1"/>
</dbReference>
<dbReference type="PROSITE" id="PS00571">
    <property type="entry name" value="AMIDASES"/>
    <property type="match status" value="1"/>
</dbReference>
<comment type="caution">
    <text evidence="3">The sequence shown here is derived from an EMBL/GenBank/DDBJ whole genome shotgun (WGS) entry which is preliminary data.</text>
</comment>
<dbReference type="Pfam" id="PF01425">
    <property type="entry name" value="Amidase"/>
    <property type="match status" value="1"/>
</dbReference>
<reference evidence="3" key="1">
    <citation type="submission" date="2023-06" db="EMBL/GenBank/DDBJ databases">
        <authorList>
            <person name="Noh H."/>
        </authorList>
    </citation>
    <scope>NUCLEOTIDE SEQUENCE</scope>
    <source>
        <strain evidence="3">DUCC20226</strain>
    </source>
</reference>
<dbReference type="SUPFAM" id="SSF75304">
    <property type="entry name" value="Amidase signature (AS) enzymes"/>
    <property type="match status" value="1"/>
</dbReference>